<dbReference type="GO" id="GO:0016763">
    <property type="term" value="F:pentosyltransferase activity"/>
    <property type="evidence" value="ECO:0007669"/>
    <property type="project" value="TreeGrafter"/>
</dbReference>
<dbReference type="EMBL" id="MFCP01000019">
    <property type="protein sequence ID" value="OGE28525.1"/>
    <property type="molecule type" value="Genomic_DNA"/>
</dbReference>
<reference evidence="10 11" key="1">
    <citation type="journal article" date="2016" name="Nat. Commun.">
        <title>Thousands of microbial genomes shed light on interconnected biogeochemical processes in an aquifer system.</title>
        <authorList>
            <person name="Anantharaman K."/>
            <person name="Brown C.T."/>
            <person name="Hug L.A."/>
            <person name="Sharon I."/>
            <person name="Castelle C.J."/>
            <person name="Probst A.J."/>
            <person name="Thomas B.C."/>
            <person name="Singh A."/>
            <person name="Wilkins M.J."/>
            <person name="Karaoz U."/>
            <person name="Brodie E.L."/>
            <person name="Williams K.H."/>
            <person name="Hubbard S.S."/>
            <person name="Banfield J.F."/>
        </authorList>
    </citation>
    <scope>NUCLEOTIDE SEQUENCE [LARGE SCALE GENOMIC DNA]</scope>
</reference>
<dbReference type="Proteomes" id="UP000177555">
    <property type="component" value="Unassembled WGS sequence"/>
</dbReference>
<comment type="caution">
    <text evidence="10">The sequence shown here is derived from an EMBL/GenBank/DDBJ whole genome shotgun (WGS) entry which is preliminary data.</text>
</comment>
<evidence type="ECO:0000313" key="11">
    <source>
        <dbReference type="Proteomes" id="UP000177555"/>
    </source>
</evidence>
<dbReference type="InterPro" id="IPR050297">
    <property type="entry name" value="LipidA_mod_glycosyltrf_83"/>
</dbReference>
<keyword evidence="2" id="KW-1003">Cell membrane</keyword>
<keyword evidence="5 8" id="KW-0812">Transmembrane</keyword>
<feature type="transmembrane region" description="Helical" evidence="8">
    <location>
        <begin position="386"/>
        <end position="408"/>
    </location>
</feature>
<evidence type="ECO:0000256" key="4">
    <source>
        <dbReference type="ARBA" id="ARBA00022679"/>
    </source>
</evidence>
<evidence type="ECO:0000256" key="5">
    <source>
        <dbReference type="ARBA" id="ARBA00022692"/>
    </source>
</evidence>
<gene>
    <name evidence="10" type="ORF">A2867_05085</name>
</gene>
<evidence type="ECO:0000256" key="1">
    <source>
        <dbReference type="ARBA" id="ARBA00004651"/>
    </source>
</evidence>
<evidence type="ECO:0000259" key="9">
    <source>
        <dbReference type="Pfam" id="PF13231"/>
    </source>
</evidence>
<dbReference type="GO" id="GO:0009103">
    <property type="term" value="P:lipopolysaccharide biosynthetic process"/>
    <property type="evidence" value="ECO:0007669"/>
    <property type="project" value="UniProtKB-ARBA"/>
</dbReference>
<evidence type="ECO:0000313" key="10">
    <source>
        <dbReference type="EMBL" id="OGE28525.1"/>
    </source>
</evidence>
<keyword evidence="4" id="KW-0808">Transferase</keyword>
<feature type="transmembrane region" description="Helical" evidence="8">
    <location>
        <begin position="336"/>
        <end position="355"/>
    </location>
</feature>
<accession>A0A1F5JIS2</accession>
<sequence length="539" mass="61204">MKPRLLLSSIVIVGFLLRVLFINSSPPALYGDELTITLDVYSIVKTGHDQLGNFLPLTFHMSAGRPAGYVYGSIPLVAIFGPTAIGVRALSILSGIGIITLLYLLGRKLFSEKIGLLAAVIGAVSPWEISLSRGGFETHFALFLALLGTYLFVLARQKPLLYIFSALSFGLTLHTYLTYKVAILLFLPLLLWYQNGFKELVGKDKKYFLAGTIVFVILVGLSFSQTFLAGSENRFFNINIFSQSSIKDTIEQKINFERQITKLPQPLARFFYNKPVEYTKVFIENYSQNFSIDFLVLHGDRNPRHNMATVGEIYFVELVLIFIGLATFWYRQRRTIIFLVFWLLLAPIPTAIVDTPHALRSAFMLPSLIFLSAAGLVTVLNYRNKLLPMLVLLFFIIQFTFFIQKLYFLAPKEYSNFWSYPAKLASEMAANNKDRYDWVILSDRIDNIEFAYPTYAKIDPDIIISQNKKRTLLNSSEFKKFDNVYIGYIPESQIENFINLLEGSVLYVGSAEDGRFLNNPELIDGLDDLKALVLEKKNP</sequence>
<evidence type="ECO:0000256" key="6">
    <source>
        <dbReference type="ARBA" id="ARBA00022989"/>
    </source>
</evidence>
<keyword evidence="3" id="KW-0328">Glycosyltransferase</keyword>
<evidence type="ECO:0000256" key="2">
    <source>
        <dbReference type="ARBA" id="ARBA00022475"/>
    </source>
</evidence>
<evidence type="ECO:0000256" key="7">
    <source>
        <dbReference type="ARBA" id="ARBA00023136"/>
    </source>
</evidence>
<feature type="domain" description="Glycosyltransferase RgtA/B/C/D-like" evidence="9">
    <location>
        <begin position="77"/>
        <end position="218"/>
    </location>
</feature>
<keyword evidence="6 8" id="KW-1133">Transmembrane helix</keyword>
<feature type="transmembrane region" description="Helical" evidence="8">
    <location>
        <begin position="207"/>
        <end position="228"/>
    </location>
</feature>
<feature type="transmembrane region" description="Helical" evidence="8">
    <location>
        <begin position="85"/>
        <end position="105"/>
    </location>
</feature>
<evidence type="ECO:0000256" key="8">
    <source>
        <dbReference type="SAM" id="Phobius"/>
    </source>
</evidence>
<feature type="transmembrane region" description="Helical" evidence="8">
    <location>
        <begin position="162"/>
        <end position="187"/>
    </location>
</feature>
<name>A0A1F5JIS2_9BACT</name>
<keyword evidence="7 8" id="KW-0472">Membrane</keyword>
<protein>
    <recommendedName>
        <fullName evidence="9">Glycosyltransferase RgtA/B/C/D-like domain-containing protein</fullName>
    </recommendedName>
</protein>
<dbReference type="GO" id="GO:0005886">
    <property type="term" value="C:plasma membrane"/>
    <property type="evidence" value="ECO:0007669"/>
    <property type="project" value="UniProtKB-SubCell"/>
</dbReference>
<dbReference type="InterPro" id="IPR038731">
    <property type="entry name" value="RgtA/B/C-like"/>
</dbReference>
<comment type="subcellular location">
    <subcellularLocation>
        <location evidence="1">Cell membrane</location>
        <topology evidence="1">Multi-pass membrane protein</topology>
    </subcellularLocation>
</comment>
<organism evidence="10 11">
    <name type="scientific">Candidatus Daviesbacteria bacterium RIFCSPHIGHO2_01_FULL_40_11</name>
    <dbReference type="NCBI Taxonomy" id="1797762"/>
    <lineage>
        <taxon>Bacteria</taxon>
        <taxon>Candidatus Daviesiibacteriota</taxon>
    </lineage>
</organism>
<dbReference type="GO" id="GO:0010041">
    <property type="term" value="P:response to iron(III) ion"/>
    <property type="evidence" value="ECO:0007669"/>
    <property type="project" value="TreeGrafter"/>
</dbReference>
<dbReference type="AlphaFoldDB" id="A0A1F5JIS2"/>
<feature type="transmembrane region" description="Helical" evidence="8">
    <location>
        <begin position="313"/>
        <end position="330"/>
    </location>
</feature>
<dbReference type="PANTHER" id="PTHR33908">
    <property type="entry name" value="MANNOSYLTRANSFERASE YKCB-RELATED"/>
    <property type="match status" value="1"/>
</dbReference>
<feature type="transmembrane region" description="Helical" evidence="8">
    <location>
        <begin position="362"/>
        <end position="380"/>
    </location>
</feature>
<evidence type="ECO:0000256" key="3">
    <source>
        <dbReference type="ARBA" id="ARBA00022676"/>
    </source>
</evidence>
<feature type="transmembrane region" description="Helical" evidence="8">
    <location>
        <begin position="138"/>
        <end position="155"/>
    </location>
</feature>
<dbReference type="PANTHER" id="PTHR33908:SF3">
    <property type="entry name" value="UNDECAPRENYL PHOSPHATE-ALPHA-4-AMINO-4-DEOXY-L-ARABINOSE ARABINOSYL TRANSFERASE"/>
    <property type="match status" value="1"/>
</dbReference>
<dbReference type="Pfam" id="PF13231">
    <property type="entry name" value="PMT_2"/>
    <property type="match status" value="1"/>
</dbReference>
<proteinExistence type="predicted"/>